<dbReference type="EMBL" id="JACHXN010000032">
    <property type="protein sequence ID" value="MBB3149450.1"/>
    <property type="molecule type" value="Genomic_DNA"/>
</dbReference>
<dbReference type="AlphaFoldDB" id="A0A839UKP6"/>
<name>A0A839UKP6_9HYPH</name>
<dbReference type="Proteomes" id="UP000554520">
    <property type="component" value="Unassembled WGS sequence"/>
</dbReference>
<proteinExistence type="predicted"/>
<protein>
    <submittedName>
        <fullName evidence="1">Uncharacterized protein</fullName>
    </submittedName>
</protein>
<gene>
    <name evidence="1" type="ORF">FHS21_005903</name>
</gene>
<sequence length="303" mass="32846">MHHFNLASLYASKFTHSIHQSDVATVFSALIDKTMAAVIDIAPAADDILGGFVNVASLVRSVSFHEGKLLEQAVIQIAKANPNLVILHQSIRLPIVPAAEEALASNNWKELDGIVFDSDVRCKKSYTPDLIIINMRTDAATIIDMKRSLASYGDTNRLGDLKSKMLASALALPDWLYKKHKRLSVKRVDVAIIDGASRAGERSSGIWKLSELDALLEIEGAATVMAALRAEFGKQARAALARETERAHALPSRLAEKRGPGRPPKNRALIESESRAMQATADVVQMPRRISIGFAVPPAANVG</sequence>
<evidence type="ECO:0000313" key="2">
    <source>
        <dbReference type="Proteomes" id="UP000554520"/>
    </source>
</evidence>
<accession>A0A839UKP6</accession>
<reference evidence="1 2" key="1">
    <citation type="submission" date="2020-08" db="EMBL/GenBank/DDBJ databases">
        <title>Genomic Encyclopedia of Type Strains, Phase III (KMG-III): the genomes of soil and plant-associated and newly described type strains.</title>
        <authorList>
            <person name="Whitman W."/>
        </authorList>
    </citation>
    <scope>NUCLEOTIDE SEQUENCE [LARGE SCALE GENOMIC DNA]</scope>
    <source>
        <strain evidence="1 2">CECT 7015</strain>
    </source>
</reference>
<dbReference type="RefSeq" id="WP_183665221.1">
    <property type="nucleotide sequence ID" value="NZ_JACHXN010000032.1"/>
</dbReference>
<comment type="caution">
    <text evidence="1">The sequence shown here is derived from an EMBL/GenBank/DDBJ whole genome shotgun (WGS) entry which is preliminary data.</text>
</comment>
<evidence type="ECO:0000313" key="1">
    <source>
        <dbReference type="EMBL" id="MBB3149450.1"/>
    </source>
</evidence>
<keyword evidence="2" id="KW-1185">Reference proteome</keyword>
<organism evidence="1 2">
    <name type="scientific">Phyllobacterium trifolii</name>
    <dbReference type="NCBI Taxonomy" id="300193"/>
    <lineage>
        <taxon>Bacteria</taxon>
        <taxon>Pseudomonadati</taxon>
        <taxon>Pseudomonadota</taxon>
        <taxon>Alphaproteobacteria</taxon>
        <taxon>Hyphomicrobiales</taxon>
        <taxon>Phyllobacteriaceae</taxon>
        <taxon>Phyllobacterium</taxon>
    </lineage>
</organism>